<accession>A0A381UW03</accession>
<reference evidence="2" key="1">
    <citation type="submission" date="2018-05" db="EMBL/GenBank/DDBJ databases">
        <authorList>
            <person name="Lanie J.A."/>
            <person name="Ng W.-L."/>
            <person name="Kazmierczak K.M."/>
            <person name="Andrzejewski T.M."/>
            <person name="Davidsen T.M."/>
            <person name="Wayne K.J."/>
            <person name="Tettelin H."/>
            <person name="Glass J.I."/>
            <person name="Rusch D."/>
            <person name="Podicherti R."/>
            <person name="Tsui H.-C.T."/>
            <person name="Winkler M.E."/>
        </authorList>
    </citation>
    <scope>NUCLEOTIDE SEQUENCE</scope>
</reference>
<protein>
    <recommendedName>
        <fullName evidence="3">Oligopeptide transport permease C-like N-terminal domain-containing protein</fullName>
    </recommendedName>
</protein>
<gene>
    <name evidence="2" type="ORF">METZ01_LOCUS84988</name>
</gene>
<dbReference type="Pfam" id="PF19451">
    <property type="entry name" value="DUF5989"/>
    <property type="match status" value="1"/>
</dbReference>
<keyword evidence="1" id="KW-0812">Transmembrane</keyword>
<keyword evidence="1" id="KW-1133">Transmembrane helix</keyword>
<dbReference type="AlphaFoldDB" id="A0A381UW03"/>
<dbReference type="InterPro" id="IPR046031">
    <property type="entry name" value="DUF5989"/>
</dbReference>
<organism evidence="2">
    <name type="scientific">marine metagenome</name>
    <dbReference type="NCBI Taxonomy" id="408172"/>
    <lineage>
        <taxon>unclassified sequences</taxon>
        <taxon>metagenomes</taxon>
        <taxon>ecological metagenomes</taxon>
    </lineage>
</organism>
<evidence type="ECO:0000313" key="2">
    <source>
        <dbReference type="EMBL" id="SVA32134.1"/>
    </source>
</evidence>
<feature type="transmembrane region" description="Helical" evidence="1">
    <location>
        <begin position="20"/>
        <end position="47"/>
    </location>
</feature>
<name>A0A381UW03_9ZZZZ</name>
<evidence type="ECO:0000256" key="1">
    <source>
        <dbReference type="SAM" id="Phobius"/>
    </source>
</evidence>
<sequence length="50" mass="5948">MWRLFKECLSFAWREKKWWLIPLIVVLVLLAALILFSTGSALAPFMYPFM</sequence>
<dbReference type="EMBL" id="UINC01007226">
    <property type="protein sequence ID" value="SVA32134.1"/>
    <property type="molecule type" value="Genomic_DNA"/>
</dbReference>
<keyword evidence="1" id="KW-0472">Membrane</keyword>
<proteinExistence type="predicted"/>
<evidence type="ECO:0008006" key="3">
    <source>
        <dbReference type="Google" id="ProtNLM"/>
    </source>
</evidence>